<name>A0A9X1N680_9GAMM</name>
<dbReference type="GO" id="GO:0055085">
    <property type="term" value="P:transmembrane transport"/>
    <property type="evidence" value="ECO:0007669"/>
    <property type="project" value="InterPro"/>
</dbReference>
<keyword evidence="5 9" id="KW-0812">Transmembrane</keyword>
<reference evidence="10" key="1">
    <citation type="submission" date="2021-08" db="EMBL/GenBank/DDBJ databases">
        <title>Isolation and characterization of neutrophilic mixotrophic iron-oxidizing bacteria from deep-sea hydrothermal vents.</title>
        <authorList>
            <person name="He Y."/>
        </authorList>
    </citation>
    <scope>NUCLEOTIDE SEQUENCE</scope>
    <source>
        <strain evidence="10">IOP_13</strain>
    </source>
</reference>
<keyword evidence="6 9" id="KW-1133">Transmembrane helix</keyword>
<dbReference type="NCBIfam" id="TIGR04408">
    <property type="entry name" value="LptG_lptG"/>
    <property type="match status" value="1"/>
</dbReference>
<evidence type="ECO:0000256" key="9">
    <source>
        <dbReference type="SAM" id="Phobius"/>
    </source>
</evidence>
<comment type="similarity">
    <text evidence="3">Belongs to the LptF/LptG family.</text>
</comment>
<dbReference type="PANTHER" id="PTHR33529">
    <property type="entry name" value="SLR0882 PROTEIN-RELATED"/>
    <property type="match status" value="1"/>
</dbReference>
<dbReference type="GO" id="GO:0015920">
    <property type="term" value="P:lipopolysaccharide transport"/>
    <property type="evidence" value="ECO:0007669"/>
    <property type="project" value="TreeGrafter"/>
</dbReference>
<evidence type="ECO:0000256" key="5">
    <source>
        <dbReference type="ARBA" id="ARBA00022692"/>
    </source>
</evidence>
<keyword evidence="11" id="KW-1185">Reference proteome</keyword>
<evidence type="ECO:0000256" key="2">
    <source>
        <dbReference type="ARBA" id="ARBA00004651"/>
    </source>
</evidence>
<dbReference type="Pfam" id="PF03739">
    <property type="entry name" value="LptF_LptG"/>
    <property type="match status" value="1"/>
</dbReference>
<dbReference type="EMBL" id="JAINWF010000022">
    <property type="protein sequence ID" value="MCD1610545.1"/>
    <property type="molecule type" value="Genomic_DNA"/>
</dbReference>
<evidence type="ECO:0000256" key="3">
    <source>
        <dbReference type="ARBA" id="ARBA00007725"/>
    </source>
</evidence>
<dbReference type="InterPro" id="IPR030923">
    <property type="entry name" value="LptG"/>
</dbReference>
<comment type="subunit">
    <text evidence="8">Component of the lipopolysaccharide transport and assembly complex. The LptBFG transporter is composed of two ATP-binding proteins (LptB) and two transmembrane proteins (LptF and LptG).</text>
</comment>
<organism evidence="10 11">
    <name type="scientific">Stutzerimonas kunmingensis</name>
    <dbReference type="NCBI Taxonomy" id="1211807"/>
    <lineage>
        <taxon>Bacteria</taxon>
        <taxon>Pseudomonadati</taxon>
        <taxon>Pseudomonadota</taxon>
        <taxon>Gammaproteobacteria</taxon>
        <taxon>Pseudomonadales</taxon>
        <taxon>Pseudomonadaceae</taxon>
        <taxon>Stutzerimonas</taxon>
    </lineage>
</organism>
<evidence type="ECO:0000256" key="1">
    <source>
        <dbReference type="ARBA" id="ARBA00002265"/>
    </source>
</evidence>
<dbReference type="PANTHER" id="PTHR33529:SF2">
    <property type="entry name" value="LIPOPOLYSACCHARIDE EXPORT SYSTEM PERMEASE PROTEIN LPTG"/>
    <property type="match status" value="1"/>
</dbReference>
<dbReference type="Proteomes" id="UP001138989">
    <property type="component" value="Unassembled WGS sequence"/>
</dbReference>
<protein>
    <submittedName>
        <fullName evidence="10">LPS export ABC transporter permease LptG</fullName>
    </submittedName>
</protein>
<evidence type="ECO:0000313" key="11">
    <source>
        <dbReference type="Proteomes" id="UP001138989"/>
    </source>
</evidence>
<evidence type="ECO:0000256" key="6">
    <source>
        <dbReference type="ARBA" id="ARBA00022989"/>
    </source>
</evidence>
<evidence type="ECO:0000313" key="10">
    <source>
        <dbReference type="EMBL" id="MCD1610545.1"/>
    </source>
</evidence>
<feature type="transmembrane region" description="Helical" evidence="9">
    <location>
        <begin position="95"/>
        <end position="116"/>
    </location>
</feature>
<comment type="function">
    <text evidence="1">Part of the ABC transporter complex LptBFG involved in the translocation of lipopolysaccharide (LPS) from the inner membrane to the outer membrane.</text>
</comment>
<dbReference type="AlphaFoldDB" id="A0A9X1N680"/>
<dbReference type="InterPro" id="IPR005495">
    <property type="entry name" value="LptG/LptF_permease"/>
</dbReference>
<evidence type="ECO:0000256" key="8">
    <source>
        <dbReference type="ARBA" id="ARBA00026081"/>
    </source>
</evidence>
<comment type="subcellular location">
    <subcellularLocation>
        <location evidence="2">Cell membrane</location>
        <topology evidence="2">Multi-pass membrane protein</topology>
    </subcellularLocation>
</comment>
<feature type="transmembrane region" description="Helical" evidence="9">
    <location>
        <begin position="305"/>
        <end position="328"/>
    </location>
</feature>
<sequence>MRQLDRYLLRSLCVGFIAAAALLLPLFGTLDLVEELDDLQEGGYRLAQALTVVLFTLPRRAVELGPFIALLGGIAALGQLAVTQELTVMRAAGVSMTRIGLAVLMAGVLLALVLAATDEWVASPLQQKALRIRTLALAMTDDRAGKDHSIWAMKENQVVRIGGLDSSQLPNQIEIFTFEPNHALSQYIQAQRAEVQAGNLWQLHEVTVKRWAGDQETVERLDIMRWQSFVPANRLSEVSLPPESLSFVQLNRYVDFLQRTGQPAGQYQVALWQKLGNPILTLAMILFAVPFTFGQSRSTGLAGKLAVGALVGLLVYMVNQILVNLGILLKLNPLAVGILPAAVLLGAAMLVVARYDRSAHG</sequence>
<gene>
    <name evidence="10" type="primary">lptG</name>
    <name evidence="10" type="ORF">K7H17_22110</name>
</gene>
<feature type="transmembrane region" description="Helical" evidence="9">
    <location>
        <begin position="64"/>
        <end position="83"/>
    </location>
</feature>
<keyword evidence="4" id="KW-1003">Cell membrane</keyword>
<evidence type="ECO:0000256" key="7">
    <source>
        <dbReference type="ARBA" id="ARBA00023136"/>
    </source>
</evidence>
<feature type="transmembrane region" description="Helical" evidence="9">
    <location>
        <begin position="334"/>
        <end position="353"/>
    </location>
</feature>
<accession>A0A9X1N680</accession>
<comment type="caution">
    <text evidence="10">The sequence shown here is derived from an EMBL/GenBank/DDBJ whole genome shotgun (WGS) entry which is preliminary data.</text>
</comment>
<keyword evidence="7 9" id="KW-0472">Membrane</keyword>
<dbReference type="RefSeq" id="WP_207858632.1">
    <property type="nucleotide sequence ID" value="NZ_CP090366.1"/>
</dbReference>
<proteinExistence type="inferred from homology"/>
<feature type="transmembrane region" description="Helical" evidence="9">
    <location>
        <begin position="7"/>
        <end position="27"/>
    </location>
</feature>
<feature type="transmembrane region" description="Helical" evidence="9">
    <location>
        <begin position="275"/>
        <end position="293"/>
    </location>
</feature>
<dbReference type="GO" id="GO:0043190">
    <property type="term" value="C:ATP-binding cassette (ABC) transporter complex"/>
    <property type="evidence" value="ECO:0007669"/>
    <property type="project" value="InterPro"/>
</dbReference>
<evidence type="ECO:0000256" key="4">
    <source>
        <dbReference type="ARBA" id="ARBA00022475"/>
    </source>
</evidence>